<evidence type="ECO:0000313" key="2">
    <source>
        <dbReference type="Proteomes" id="UP000035642"/>
    </source>
</evidence>
<accession>A0A0K0CYF9</accession>
<reference evidence="2" key="1">
    <citation type="submission" date="2012-09" db="EMBL/GenBank/DDBJ databases">
        <authorList>
            <person name="Martin A.A."/>
        </authorList>
    </citation>
    <scope>NUCLEOTIDE SEQUENCE</scope>
</reference>
<dbReference type="PANTHER" id="PTHR23120">
    <property type="entry name" value="MAESTRO-RELATED HEAT DOMAIN-CONTAINING"/>
    <property type="match status" value="1"/>
</dbReference>
<proteinExistence type="predicted"/>
<reference evidence="3" key="2">
    <citation type="submission" date="2017-02" db="UniProtKB">
        <authorList>
            <consortium name="WormBaseParasite"/>
        </authorList>
    </citation>
    <scope>IDENTIFICATION</scope>
</reference>
<evidence type="ECO:0000259" key="1">
    <source>
        <dbReference type="Pfam" id="PF23227"/>
    </source>
</evidence>
<feature type="domain" description="Maestro/Maestro-like HEAT-repeats" evidence="1">
    <location>
        <begin position="184"/>
        <end position="293"/>
    </location>
</feature>
<dbReference type="InterPro" id="IPR011989">
    <property type="entry name" value="ARM-like"/>
</dbReference>
<dbReference type="GO" id="GO:0005737">
    <property type="term" value="C:cytoplasm"/>
    <property type="evidence" value="ECO:0007669"/>
    <property type="project" value="TreeGrafter"/>
</dbReference>
<feature type="domain" description="Maestro/Maestro-like HEAT-repeats" evidence="1">
    <location>
        <begin position="307"/>
        <end position="396"/>
    </location>
</feature>
<dbReference type="Pfam" id="PF23227">
    <property type="entry name" value="HEAT_MROH2B_C"/>
    <property type="match status" value="2"/>
</dbReference>
<protein>
    <submittedName>
        <fullName evidence="3">UNC45-central domain-containing protein</fullName>
    </submittedName>
</protein>
<dbReference type="AlphaFoldDB" id="A0A0K0CYF9"/>
<organism evidence="2 3">
    <name type="scientific">Angiostrongylus cantonensis</name>
    <name type="common">Rat lungworm</name>
    <dbReference type="NCBI Taxonomy" id="6313"/>
    <lineage>
        <taxon>Eukaryota</taxon>
        <taxon>Metazoa</taxon>
        <taxon>Ecdysozoa</taxon>
        <taxon>Nematoda</taxon>
        <taxon>Chromadorea</taxon>
        <taxon>Rhabditida</taxon>
        <taxon>Rhabditina</taxon>
        <taxon>Rhabditomorpha</taxon>
        <taxon>Strongyloidea</taxon>
        <taxon>Metastrongylidae</taxon>
        <taxon>Angiostrongylus</taxon>
    </lineage>
</organism>
<dbReference type="WBParaSite" id="ACAC_0000267501-mRNA-1">
    <property type="protein sequence ID" value="ACAC_0000267501-mRNA-1"/>
    <property type="gene ID" value="ACAC_0000267501"/>
</dbReference>
<dbReference type="InterPro" id="IPR055406">
    <property type="entry name" value="HEAT_Maestro"/>
</dbReference>
<dbReference type="SUPFAM" id="SSF48371">
    <property type="entry name" value="ARM repeat"/>
    <property type="match status" value="1"/>
</dbReference>
<name>A0A0K0CYF9_ANGCA</name>
<dbReference type="PANTHER" id="PTHR23120:SF0">
    <property type="entry name" value="MAESTRO HEAT-LIKE REPEAT FAMILY MEMBER 1"/>
    <property type="match status" value="1"/>
</dbReference>
<sequence>MANGIKQLLDAWECVSRERSLFLSTLDYLLELMTSALDQPYDVVDTGGGASVKVVHVEPCQYAAAITEVIKNGEPEWSLNERVPMILAALLHMISSVSDTQWPVVVRENKDGSKQPLIITPDLRRSAEKPAGLAVAALKTLFLRTQSPAIIEDMNQARGWSECLDRELSPDSNGDFNERLMVDCIRLLENSLADQSLRIRKLCVRGLGELSECSSEAISDRFASMAVEAAMGGLDDIGDKNDAVAMESIIALNKLVSQTKDSQLLGILRQEYAALRAASFKLFGTFSSIVEREMNRGRLPEVYAVAQRDLAGVLALSFPDRVNQYTLTCSNYFKCSNARMRASAALLAGNILGVLTPQLRATISKDLVFSSLVLLLKDPEDVNVRIAAVKAIGNLHDFS</sequence>
<dbReference type="Proteomes" id="UP000035642">
    <property type="component" value="Unassembled WGS sequence"/>
</dbReference>
<dbReference type="InterPro" id="IPR016024">
    <property type="entry name" value="ARM-type_fold"/>
</dbReference>
<keyword evidence="2" id="KW-1185">Reference proteome</keyword>
<dbReference type="InterPro" id="IPR045206">
    <property type="entry name" value="Maestro_heat-like_prot"/>
</dbReference>
<evidence type="ECO:0000313" key="3">
    <source>
        <dbReference type="WBParaSite" id="ACAC_0000267501-mRNA-1"/>
    </source>
</evidence>
<dbReference type="Gene3D" id="1.25.10.10">
    <property type="entry name" value="Leucine-rich Repeat Variant"/>
    <property type="match status" value="1"/>
</dbReference>